<name>A0ABU7YWD4_9GAMM</name>
<keyword evidence="2" id="KW-1133">Transmembrane helix</keyword>
<feature type="transmembrane region" description="Helical" evidence="2">
    <location>
        <begin position="131"/>
        <end position="150"/>
    </location>
</feature>
<accession>A0ABU7YWD4</accession>
<feature type="transmembrane region" description="Helical" evidence="2">
    <location>
        <begin position="45"/>
        <end position="63"/>
    </location>
</feature>
<dbReference type="EMBL" id="JAXGFP010000002">
    <property type="protein sequence ID" value="MEG3183249.1"/>
    <property type="molecule type" value="Genomic_DNA"/>
</dbReference>
<keyword evidence="2" id="KW-0812">Transmembrane</keyword>
<feature type="region of interest" description="Disordered" evidence="1">
    <location>
        <begin position="600"/>
        <end position="622"/>
    </location>
</feature>
<keyword evidence="2" id="KW-0472">Membrane</keyword>
<feature type="compositionally biased region" description="Basic and acidic residues" evidence="1">
    <location>
        <begin position="602"/>
        <end position="620"/>
    </location>
</feature>
<dbReference type="RefSeq" id="WP_332615068.1">
    <property type="nucleotide sequence ID" value="NZ_JAXGFP010000002.1"/>
</dbReference>
<protein>
    <recommendedName>
        <fullName evidence="5">DUF4175 domain-containing protein</fullName>
    </recommendedName>
</protein>
<reference evidence="3 4" key="1">
    <citation type="journal article" date="2016" name="Int. J. Syst. Evol. Microbiol.">
        <title>Lysobacter erysipheiresistens sp. nov., an antagonist of powdery mildew, isolated from tobacco-cultivated soil.</title>
        <authorList>
            <person name="Xie B."/>
            <person name="Li T."/>
            <person name="Lin X."/>
            <person name="Wang C.J."/>
            <person name="Chen Y.J."/>
            <person name="Liu W.J."/>
            <person name="Zhao Z.W."/>
        </authorList>
    </citation>
    <scope>NUCLEOTIDE SEQUENCE [LARGE SCALE GENOMIC DNA]</scope>
    <source>
        <strain evidence="3 4">RS-LYSO-3</strain>
    </source>
</reference>
<keyword evidence="4" id="KW-1185">Reference proteome</keyword>
<proteinExistence type="predicted"/>
<feature type="transmembrane region" description="Helical" evidence="2">
    <location>
        <begin position="20"/>
        <end position="39"/>
    </location>
</feature>
<evidence type="ECO:0000256" key="2">
    <source>
        <dbReference type="SAM" id="Phobius"/>
    </source>
</evidence>
<evidence type="ECO:0008006" key="5">
    <source>
        <dbReference type="Google" id="ProtNLM"/>
    </source>
</evidence>
<feature type="region of interest" description="Disordered" evidence="1">
    <location>
        <begin position="702"/>
        <end position="729"/>
    </location>
</feature>
<evidence type="ECO:0000313" key="3">
    <source>
        <dbReference type="EMBL" id="MEG3183249.1"/>
    </source>
</evidence>
<dbReference type="Proteomes" id="UP001355056">
    <property type="component" value="Unassembled WGS sequence"/>
</dbReference>
<evidence type="ECO:0000256" key="1">
    <source>
        <dbReference type="SAM" id="MobiDB-lite"/>
    </source>
</evidence>
<comment type="caution">
    <text evidence="3">The sequence shown here is derived from an EMBL/GenBank/DDBJ whole genome shotgun (WGS) entry which is preliminary data.</text>
</comment>
<evidence type="ECO:0000313" key="4">
    <source>
        <dbReference type="Proteomes" id="UP001355056"/>
    </source>
</evidence>
<sequence>MNAVDARLRNARDAARRRAWVDAALVAAPWLLVAATLAWRTHAAPWSLAVVVATLLAGALHAWQRGRGFDDRWLARQLDARRRDMDDSADLLFPHATPDTALQHLQRERLRQRVQNGSAIDLRAPWHIRGLLVGAALAAACIVAIVLYPATQPATRTTPATPEAAATQARPARLVGQRIEIRQPAYTNLPTRSIDTLEAKIPEGSTLHWQLDFTPTPRRVELVFHDGERLALRREGGSWIGSRRIAKPSLYRLQLEHPLPPEQAGPHRLEVVVDQPPQLRALQPRQTLSLLEPGQRSWTLEFEATDDYGLAPNARLQITRTIGGGENITTRKQVVTLRGRGDPTGKRYRHRIDLAALGLVAGDDVIARLSISDRRAPDPQTTQSPSYILRWPPEPIPTATDLDGLVKRVMPAYFRSQRQIIIDAEALLKEKPALAADRYLARSDAIGVDQRLLRLRYGQFLGEETGGTPKVLPTNDAQDLQQVILGEEPAVAAAEPHDDEHGDEHAGDLQRQPTFGEEQAVLEQFGHTHDHAEAATLLDPGTRKLLRAALDEMWQSELNLRQGHPELALPYAHRALAFIKQVQQAERIYLPRIGSQLPPIDPSRRLGGEREGLGDRRDPLAEATTADPVVAEAWRALAPVTTGEAATAPDLDALADWVASHETGDADPLELAVAIDALRRDANCLDCRQRLRQLLWPLLAPPPAGTGERPSAGPVGNAYLDALGREARP</sequence>
<organism evidence="3 4">
    <name type="scientific">Novilysobacter erysipheiresistens</name>
    <dbReference type="NCBI Taxonomy" id="1749332"/>
    <lineage>
        <taxon>Bacteria</taxon>
        <taxon>Pseudomonadati</taxon>
        <taxon>Pseudomonadota</taxon>
        <taxon>Gammaproteobacteria</taxon>
        <taxon>Lysobacterales</taxon>
        <taxon>Lysobacteraceae</taxon>
        <taxon>Novilysobacter</taxon>
    </lineage>
</organism>
<gene>
    <name evidence="3" type="ORF">SNE34_04380</name>
</gene>